<dbReference type="GO" id="GO:0032259">
    <property type="term" value="P:methylation"/>
    <property type="evidence" value="ECO:0007669"/>
    <property type="project" value="UniProtKB-KW"/>
</dbReference>
<proteinExistence type="predicted"/>
<dbReference type="Gene3D" id="3.40.50.150">
    <property type="entry name" value="Vaccinia Virus protein VP39"/>
    <property type="match status" value="1"/>
</dbReference>
<reference evidence="2" key="1">
    <citation type="journal article" date="2020" name="mSystems">
        <title>Genome- and Community-Level Interaction Insights into Carbon Utilization and Element Cycling Functions of Hydrothermarchaeota in Hydrothermal Sediment.</title>
        <authorList>
            <person name="Zhou Z."/>
            <person name="Liu Y."/>
            <person name="Xu W."/>
            <person name="Pan J."/>
            <person name="Luo Z.H."/>
            <person name="Li M."/>
        </authorList>
    </citation>
    <scope>NUCLEOTIDE SEQUENCE [LARGE SCALE GENOMIC DNA]</scope>
    <source>
        <strain evidence="2">SpSt-754</strain>
    </source>
</reference>
<keyword evidence="2" id="KW-0489">Methyltransferase</keyword>
<sequence length="367" mass="41325">MSHTQALVEESISRVLKYLEESYTAEISALSNEQMFLPYAFKSKVKDILKKSLNKLGYRLVKAETFRKLESQGAGSSEKLWALQTFIRALKNSAEFDKVYELLADKTSRETFDWCIRVRVALAFIGKTGYLLFPPPVEEQIYIKGIEEVRKRARNNWFEIDGFKLKSAPGIVFGCFNIEPYRLPGIAEPKEGDWVLDLGGLYGETSLWYSKYVGKNGRVFCFEPVQENYRVLLENLSANGTKNIIPVNLAVGEKSGELRISGSGGSAATSDLGRTVSCTSIDDFAKNNNLTKVDLISMDIEGCEFNALRGAVETLKRFKPKLAISVYHGGDDLARIPLFIESLGLDYKIYLRHFTPLLWDTTLFAII</sequence>
<dbReference type="PANTHER" id="PTHR34203">
    <property type="entry name" value="METHYLTRANSFERASE, FKBM FAMILY PROTEIN"/>
    <property type="match status" value="1"/>
</dbReference>
<dbReference type="EMBL" id="DTGD01000243">
    <property type="protein sequence ID" value="HGB36526.1"/>
    <property type="molecule type" value="Genomic_DNA"/>
</dbReference>
<accession>A0A7V3KPK2</accession>
<feature type="domain" description="Methyltransferase FkbM" evidence="1">
    <location>
        <begin position="208"/>
        <end position="344"/>
    </location>
</feature>
<dbReference type="NCBIfam" id="TIGR01444">
    <property type="entry name" value="fkbM_fam"/>
    <property type="match status" value="1"/>
</dbReference>
<name>A0A7V3KPK2_UNCW3</name>
<organism evidence="2">
    <name type="scientific">candidate division WOR-3 bacterium</name>
    <dbReference type="NCBI Taxonomy" id="2052148"/>
    <lineage>
        <taxon>Bacteria</taxon>
        <taxon>Bacteria division WOR-3</taxon>
    </lineage>
</organism>
<dbReference type="InterPro" id="IPR029063">
    <property type="entry name" value="SAM-dependent_MTases_sf"/>
</dbReference>
<dbReference type="InterPro" id="IPR006342">
    <property type="entry name" value="FkbM_mtfrase"/>
</dbReference>
<dbReference type="PANTHER" id="PTHR34203:SF15">
    <property type="entry name" value="SLL1173 PROTEIN"/>
    <property type="match status" value="1"/>
</dbReference>
<gene>
    <name evidence="2" type="ORF">ENV38_06460</name>
</gene>
<dbReference type="AlphaFoldDB" id="A0A7V3KPK2"/>
<dbReference type="GO" id="GO:0008168">
    <property type="term" value="F:methyltransferase activity"/>
    <property type="evidence" value="ECO:0007669"/>
    <property type="project" value="UniProtKB-KW"/>
</dbReference>
<dbReference type="Pfam" id="PF05050">
    <property type="entry name" value="Methyltransf_21"/>
    <property type="match status" value="1"/>
</dbReference>
<keyword evidence="2" id="KW-0808">Transferase</keyword>
<dbReference type="InterPro" id="IPR052514">
    <property type="entry name" value="SAM-dependent_MTase"/>
</dbReference>
<evidence type="ECO:0000259" key="1">
    <source>
        <dbReference type="Pfam" id="PF05050"/>
    </source>
</evidence>
<dbReference type="SUPFAM" id="SSF53335">
    <property type="entry name" value="S-adenosyl-L-methionine-dependent methyltransferases"/>
    <property type="match status" value="1"/>
</dbReference>
<evidence type="ECO:0000313" key="2">
    <source>
        <dbReference type="EMBL" id="HGB36526.1"/>
    </source>
</evidence>
<protein>
    <submittedName>
        <fullName evidence="2">FkbM family methyltransferase</fullName>
    </submittedName>
</protein>
<comment type="caution">
    <text evidence="2">The sequence shown here is derived from an EMBL/GenBank/DDBJ whole genome shotgun (WGS) entry which is preliminary data.</text>
</comment>